<dbReference type="AlphaFoldDB" id="A0A846HK45"/>
<name>A0A846HK45_9CYAN</name>
<keyword evidence="2" id="KW-1185">Reference proteome</keyword>
<dbReference type="RefSeq" id="WP_039752315.1">
    <property type="nucleotide sequence ID" value="NZ_JTCM02000172.1"/>
</dbReference>
<evidence type="ECO:0000313" key="2">
    <source>
        <dbReference type="Proteomes" id="UP000031549"/>
    </source>
</evidence>
<reference evidence="1 2" key="1">
    <citation type="journal article" date="2015" name="Genome Announc.">
        <title>Draft Genome Sequence of Cyanobacterium Hassallia byssoidea Strain VB512170, Isolated from Monuments in India.</title>
        <authorList>
            <person name="Singh D."/>
            <person name="Chandrababunaidu M.M."/>
            <person name="Panda A."/>
            <person name="Sen D."/>
            <person name="Bhattacharyya S."/>
            <person name="Adhikary S.P."/>
            <person name="Tripathy S."/>
        </authorList>
    </citation>
    <scope>NUCLEOTIDE SEQUENCE [LARGE SCALE GENOMIC DNA]</scope>
    <source>
        <strain evidence="1 2">VB512170</strain>
    </source>
</reference>
<protein>
    <submittedName>
        <fullName evidence="1">Uncharacterized protein</fullName>
    </submittedName>
</protein>
<dbReference type="EMBL" id="JTCM02000172">
    <property type="protein sequence ID" value="NEU77283.1"/>
    <property type="molecule type" value="Genomic_DNA"/>
</dbReference>
<sequence>MSNLVWQNLVTTALIGTGRQALQLDLPDNQLGEVLSCLDTSDPERALLGAAGAIYLHEKAGKLPAFLRSPPTIRPPDRREILTHKVLASTSIPLHQTLSQLRHFHFYWSAELTHAVLNELLNYLKSSNPDYSSLAKVMPNFARFMEPSVVVEAFSGLPPLLKGSSQWVKAVNQFISILEFRYEMIQALRTNENRRRASGEAARSWGFPP</sequence>
<gene>
    <name evidence="1" type="ORF">PI95_033580</name>
</gene>
<evidence type="ECO:0000313" key="1">
    <source>
        <dbReference type="EMBL" id="NEU77283.1"/>
    </source>
</evidence>
<dbReference type="Proteomes" id="UP000031549">
    <property type="component" value="Unassembled WGS sequence"/>
</dbReference>
<organism evidence="1 2">
    <name type="scientific">Hassallia byssoidea VB512170</name>
    <dbReference type="NCBI Taxonomy" id="1304833"/>
    <lineage>
        <taxon>Bacteria</taxon>
        <taxon>Bacillati</taxon>
        <taxon>Cyanobacteriota</taxon>
        <taxon>Cyanophyceae</taxon>
        <taxon>Nostocales</taxon>
        <taxon>Tolypothrichaceae</taxon>
        <taxon>Hassallia</taxon>
    </lineage>
</organism>
<dbReference type="Pfam" id="PF18944">
    <property type="entry name" value="DUF5691"/>
    <property type="match status" value="1"/>
</dbReference>
<dbReference type="InterPro" id="IPR043746">
    <property type="entry name" value="DUF5691"/>
</dbReference>
<proteinExistence type="predicted"/>
<comment type="caution">
    <text evidence="1">The sequence shown here is derived from an EMBL/GenBank/DDBJ whole genome shotgun (WGS) entry which is preliminary data.</text>
</comment>
<accession>A0A846HK45</accession>